<sequence length="416" mass="46592">MQKQLISKINFPSRYFSSLLHSSILSPLKFDKNDNENREKEVNKGYQFGISKQIESTKPTQKTQELAQSVIEGKRYSLSKAITLTESERIDHQIQASHLLSIILNKRNEKILNRKKISSNQHFSSSVNRSDLMFNSNSFRVGITGPPGAGKSTFIEALGVHLCNLGFRVAVLPVDPSSKLSGGSILGDRTRMEELSRQPNAYIRPAPSNNIVGGVSLHTFDAIHLCESAGYEIILVETVGVGQSEVAVGDLTDFFLLLLPPGGGDQLQGIKKGVVELVDLVVINKCDGDLVSAAKRIQRDYQNALHLLRPKSLNWIPEVLLCSSFDENSVAKVWETAMKFRSNLIKSGEFESKRKDQRKIELWTQINQLIIQNLKERKNVRNLLRNLDNLVSDGILSTREASFKILDSFFEDVKKN</sequence>
<dbReference type="InterPro" id="IPR005129">
    <property type="entry name" value="GTPase_ArgK"/>
</dbReference>
<dbReference type="GO" id="GO:0005525">
    <property type="term" value="F:GTP binding"/>
    <property type="evidence" value="ECO:0007669"/>
    <property type="project" value="InterPro"/>
</dbReference>
<gene>
    <name evidence="2" type="ORF">M0811_13990</name>
</gene>
<dbReference type="GO" id="GO:0003924">
    <property type="term" value="F:GTPase activity"/>
    <property type="evidence" value="ECO:0007669"/>
    <property type="project" value="InterPro"/>
</dbReference>
<dbReference type="NCBIfam" id="NF006958">
    <property type="entry name" value="PRK09435.1"/>
    <property type="match status" value="1"/>
</dbReference>
<dbReference type="CDD" id="cd03114">
    <property type="entry name" value="MMAA-like"/>
    <property type="match status" value="1"/>
</dbReference>
<dbReference type="Gene3D" id="1.20.5.170">
    <property type="match status" value="1"/>
</dbReference>
<proteinExistence type="inferred from homology"/>
<reference evidence="2" key="1">
    <citation type="submission" date="2022-10" db="EMBL/GenBank/DDBJ databases">
        <title>Novel sulphate-reducing endosymbionts in the free-living metamonad Anaeramoeba.</title>
        <authorList>
            <person name="Jerlstrom-Hultqvist J."/>
            <person name="Cepicka I."/>
            <person name="Gallot-Lavallee L."/>
            <person name="Salas-Leiva D."/>
            <person name="Curtis B.A."/>
            <person name="Zahonova K."/>
            <person name="Pipaliya S."/>
            <person name="Dacks J."/>
            <person name="Roger A.J."/>
        </authorList>
    </citation>
    <scope>NUCLEOTIDE SEQUENCE</scope>
    <source>
        <strain evidence="2">BMAN</strain>
    </source>
</reference>
<dbReference type="AlphaFoldDB" id="A0A9Q0LXG5"/>
<dbReference type="InterPro" id="IPR027417">
    <property type="entry name" value="P-loop_NTPase"/>
</dbReference>
<organism evidence="2 3">
    <name type="scientific">Anaeramoeba ignava</name>
    <name type="common">Anaerobic marine amoeba</name>
    <dbReference type="NCBI Taxonomy" id="1746090"/>
    <lineage>
        <taxon>Eukaryota</taxon>
        <taxon>Metamonada</taxon>
        <taxon>Anaeramoebidae</taxon>
        <taxon>Anaeramoeba</taxon>
    </lineage>
</organism>
<dbReference type="OMA" id="WMWERID"/>
<name>A0A9Q0LXG5_ANAIG</name>
<dbReference type="EMBL" id="JAPDFW010000008">
    <property type="protein sequence ID" value="KAJ5080545.1"/>
    <property type="molecule type" value="Genomic_DNA"/>
</dbReference>
<dbReference type="NCBIfam" id="TIGR00750">
    <property type="entry name" value="lao"/>
    <property type="match status" value="1"/>
</dbReference>
<keyword evidence="3" id="KW-1185">Reference proteome</keyword>
<comment type="caution">
    <text evidence="2">The sequence shown here is derived from an EMBL/GenBank/DDBJ whole genome shotgun (WGS) entry which is preliminary data.</text>
</comment>
<dbReference type="SUPFAM" id="SSF52540">
    <property type="entry name" value="P-loop containing nucleoside triphosphate hydrolases"/>
    <property type="match status" value="1"/>
</dbReference>
<comment type="similarity">
    <text evidence="1">Belongs to the SIMIBI class G3E GTPase family. ArgK/MeaB subfamily.</text>
</comment>
<dbReference type="Proteomes" id="UP001149090">
    <property type="component" value="Unassembled WGS sequence"/>
</dbReference>
<dbReference type="Gene3D" id="1.10.287.130">
    <property type="match status" value="1"/>
</dbReference>
<evidence type="ECO:0000256" key="1">
    <source>
        <dbReference type="ARBA" id="ARBA00009625"/>
    </source>
</evidence>
<dbReference type="PANTHER" id="PTHR23408">
    <property type="entry name" value="METHYLMALONYL-COA MUTASE"/>
    <property type="match status" value="1"/>
</dbReference>
<dbReference type="OrthoDB" id="1476984at2759"/>
<dbReference type="GO" id="GO:0005737">
    <property type="term" value="C:cytoplasm"/>
    <property type="evidence" value="ECO:0007669"/>
    <property type="project" value="TreeGrafter"/>
</dbReference>
<dbReference type="Gene3D" id="3.40.50.300">
    <property type="entry name" value="P-loop containing nucleotide triphosphate hydrolases"/>
    <property type="match status" value="1"/>
</dbReference>
<dbReference type="PANTHER" id="PTHR23408:SF3">
    <property type="entry name" value="METHYLMALONIC ACIDURIA TYPE A PROTEIN, MITOCHONDRIAL"/>
    <property type="match status" value="1"/>
</dbReference>
<evidence type="ECO:0000313" key="3">
    <source>
        <dbReference type="Proteomes" id="UP001149090"/>
    </source>
</evidence>
<accession>A0A9Q0LXG5</accession>
<dbReference type="Pfam" id="PF03308">
    <property type="entry name" value="MeaB"/>
    <property type="match status" value="1"/>
</dbReference>
<evidence type="ECO:0000313" key="2">
    <source>
        <dbReference type="EMBL" id="KAJ5080545.1"/>
    </source>
</evidence>
<protein>
    <submittedName>
        <fullName evidence="2">Methylmalonyl-coa mutase</fullName>
    </submittedName>
</protein>